<proteinExistence type="predicted"/>
<evidence type="ECO:0000313" key="7">
    <source>
        <dbReference type="Proteomes" id="UP000034681"/>
    </source>
</evidence>
<comment type="caution">
    <text evidence="6">The sequence shown here is derived from an EMBL/GenBank/DDBJ whole genome shotgun (WGS) entry which is preliminary data.</text>
</comment>
<keyword evidence="1 3" id="KW-0597">Phosphoprotein</keyword>
<dbReference type="CDD" id="cd06170">
    <property type="entry name" value="LuxR_C_like"/>
    <property type="match status" value="1"/>
</dbReference>
<dbReference type="SMART" id="SM00448">
    <property type="entry name" value="REC"/>
    <property type="match status" value="1"/>
</dbReference>
<dbReference type="PANTHER" id="PTHR43214:SF43">
    <property type="entry name" value="TWO-COMPONENT RESPONSE REGULATOR"/>
    <property type="match status" value="1"/>
</dbReference>
<feature type="domain" description="Response regulatory" evidence="5">
    <location>
        <begin position="3"/>
        <end position="119"/>
    </location>
</feature>
<dbReference type="SUPFAM" id="SSF52172">
    <property type="entry name" value="CheY-like"/>
    <property type="match status" value="1"/>
</dbReference>
<evidence type="ECO:0000313" key="6">
    <source>
        <dbReference type="EMBL" id="KKJ01580.1"/>
    </source>
</evidence>
<dbReference type="STRING" id="317619.GCA_000332315_04208"/>
<dbReference type="AlphaFoldDB" id="A0A0M2PZJ2"/>
<evidence type="ECO:0000259" key="5">
    <source>
        <dbReference type="PROSITE" id="PS50110"/>
    </source>
</evidence>
<dbReference type="InterPro" id="IPR000792">
    <property type="entry name" value="Tscrpt_reg_LuxR_C"/>
</dbReference>
<dbReference type="InterPro" id="IPR011006">
    <property type="entry name" value="CheY-like_superfamily"/>
</dbReference>
<gene>
    <name evidence="6" type="ORF">PROH_04620</name>
</gene>
<name>A0A0M2PZJ2_PROHO</name>
<dbReference type="PROSITE" id="PS50110">
    <property type="entry name" value="RESPONSE_REGULATORY"/>
    <property type="match status" value="1"/>
</dbReference>
<evidence type="ECO:0000256" key="1">
    <source>
        <dbReference type="ARBA" id="ARBA00022553"/>
    </source>
</evidence>
<dbReference type="SMART" id="SM00421">
    <property type="entry name" value="HTH_LUXR"/>
    <property type="match status" value="1"/>
</dbReference>
<accession>A0A0M2PZJ2</accession>
<dbReference type="InterPro" id="IPR039420">
    <property type="entry name" value="WalR-like"/>
</dbReference>
<dbReference type="PROSITE" id="PS50043">
    <property type="entry name" value="HTH_LUXR_2"/>
    <property type="match status" value="1"/>
</dbReference>
<keyword evidence="2" id="KW-0238">DNA-binding</keyword>
<evidence type="ECO:0000256" key="3">
    <source>
        <dbReference type="PROSITE-ProRule" id="PRU00169"/>
    </source>
</evidence>
<dbReference type="InterPro" id="IPR058245">
    <property type="entry name" value="NreC/VraR/RcsB-like_REC"/>
</dbReference>
<dbReference type="OrthoDB" id="509129at2"/>
<evidence type="ECO:0000256" key="2">
    <source>
        <dbReference type="ARBA" id="ARBA00023125"/>
    </source>
</evidence>
<dbReference type="RefSeq" id="WP_017714334.1">
    <property type="nucleotide sequence ID" value="NZ_KB235941.1"/>
</dbReference>
<dbReference type="GO" id="GO:0000160">
    <property type="term" value="P:phosphorelay signal transduction system"/>
    <property type="evidence" value="ECO:0007669"/>
    <property type="project" value="InterPro"/>
</dbReference>
<feature type="domain" description="HTH luxR-type" evidence="4">
    <location>
        <begin position="144"/>
        <end position="209"/>
    </location>
</feature>
<dbReference type="PROSITE" id="PS00622">
    <property type="entry name" value="HTH_LUXR_1"/>
    <property type="match status" value="1"/>
</dbReference>
<sequence length="213" mass="23589">MIRTLIVDDQKLIRQCLRLLLANDPLIEIVGEAAHGAAAIAQVEELHPDVVLMDISMPVMDGVEATRHICDRFDTVKVLILSIDDDDEYVAQALRHGAAGYLLKDTPAEEVVFAIQAVYKGYTHLGPGLGQKIIAQLPDPVLYSPQRWAQLTPREQEVLGLIAKGSSNREIADSLFITERTVKNHVTSILHRLNLRDRTQAAIFAHGTLDTRS</sequence>
<dbReference type="PRINTS" id="PR00038">
    <property type="entry name" value="HTHLUXR"/>
</dbReference>
<dbReference type="PANTHER" id="PTHR43214">
    <property type="entry name" value="TWO-COMPONENT RESPONSE REGULATOR"/>
    <property type="match status" value="1"/>
</dbReference>
<reference evidence="6" key="1">
    <citation type="submission" date="2012-04" db="EMBL/GenBank/DDBJ databases">
        <authorList>
            <person name="Borisov I.G."/>
            <person name="Ivanikova N.V."/>
            <person name="Pinevich A.V."/>
        </authorList>
    </citation>
    <scope>NUCLEOTIDE SEQUENCE</scope>
    <source>
        <strain evidence="6">CALU 1027</strain>
    </source>
</reference>
<dbReference type="Gene3D" id="3.40.50.2300">
    <property type="match status" value="1"/>
</dbReference>
<dbReference type="GO" id="GO:0003677">
    <property type="term" value="F:DNA binding"/>
    <property type="evidence" value="ECO:0007669"/>
    <property type="project" value="UniProtKB-KW"/>
</dbReference>
<dbReference type="EMBL" id="AJTX02000002">
    <property type="protein sequence ID" value="KKJ01580.1"/>
    <property type="molecule type" value="Genomic_DNA"/>
</dbReference>
<dbReference type="Pfam" id="PF00072">
    <property type="entry name" value="Response_reg"/>
    <property type="match status" value="1"/>
</dbReference>
<feature type="modified residue" description="4-aspartylphosphate" evidence="3">
    <location>
        <position position="54"/>
    </location>
</feature>
<keyword evidence="7" id="KW-1185">Reference proteome</keyword>
<organism evidence="6 7">
    <name type="scientific">Prochlorothrix hollandica PCC 9006 = CALU 1027</name>
    <dbReference type="NCBI Taxonomy" id="317619"/>
    <lineage>
        <taxon>Bacteria</taxon>
        <taxon>Bacillati</taxon>
        <taxon>Cyanobacteriota</taxon>
        <taxon>Cyanophyceae</taxon>
        <taxon>Prochlorotrichales</taxon>
        <taxon>Prochlorotrichaceae</taxon>
        <taxon>Prochlorothrix</taxon>
    </lineage>
</organism>
<dbReference type="Proteomes" id="UP000034681">
    <property type="component" value="Unassembled WGS sequence"/>
</dbReference>
<evidence type="ECO:0000259" key="4">
    <source>
        <dbReference type="PROSITE" id="PS50043"/>
    </source>
</evidence>
<dbReference type="SUPFAM" id="SSF46894">
    <property type="entry name" value="C-terminal effector domain of the bipartite response regulators"/>
    <property type="match status" value="1"/>
</dbReference>
<dbReference type="CDD" id="cd17535">
    <property type="entry name" value="REC_NarL-like"/>
    <property type="match status" value="1"/>
</dbReference>
<dbReference type="eggNOG" id="COG2197">
    <property type="taxonomic scope" value="Bacteria"/>
</dbReference>
<dbReference type="InterPro" id="IPR001789">
    <property type="entry name" value="Sig_transdc_resp-reg_receiver"/>
</dbReference>
<dbReference type="Pfam" id="PF00196">
    <property type="entry name" value="GerE"/>
    <property type="match status" value="1"/>
</dbReference>
<protein>
    <submittedName>
        <fullName evidence="6">LuxR family transcriptional regulator</fullName>
    </submittedName>
</protein>
<dbReference type="InterPro" id="IPR016032">
    <property type="entry name" value="Sig_transdc_resp-reg_C-effctor"/>
</dbReference>
<dbReference type="GO" id="GO:0006355">
    <property type="term" value="P:regulation of DNA-templated transcription"/>
    <property type="evidence" value="ECO:0007669"/>
    <property type="project" value="InterPro"/>
</dbReference>